<evidence type="ECO:0000313" key="2">
    <source>
        <dbReference type="EMBL" id="EYU17059.1"/>
    </source>
</evidence>
<organism evidence="2 3">
    <name type="scientific">Photorhabdus aegyptia</name>
    <dbReference type="NCBI Taxonomy" id="2805098"/>
    <lineage>
        <taxon>Bacteria</taxon>
        <taxon>Pseudomonadati</taxon>
        <taxon>Pseudomonadota</taxon>
        <taxon>Gammaproteobacteria</taxon>
        <taxon>Enterobacterales</taxon>
        <taxon>Morganellaceae</taxon>
        <taxon>Photorhabdus</taxon>
    </lineage>
</organism>
<dbReference type="Gene3D" id="3.40.50.360">
    <property type="match status" value="1"/>
</dbReference>
<name>A0A022PNQ5_9GAMM</name>
<evidence type="ECO:0000256" key="1">
    <source>
        <dbReference type="SAM" id="Phobius"/>
    </source>
</evidence>
<accession>A0A022PNQ5</accession>
<feature type="transmembrane region" description="Helical" evidence="1">
    <location>
        <begin position="258"/>
        <end position="280"/>
    </location>
</feature>
<reference evidence="2 3" key="1">
    <citation type="submission" date="2014-03" db="EMBL/GenBank/DDBJ databases">
        <title>Draft Genome of Photorhabdus luminescens BA1, an Egyptian Isolate.</title>
        <authorList>
            <person name="Ghazal S."/>
            <person name="Hurst S.G.IV."/>
            <person name="Morris K."/>
            <person name="Thomas K."/>
            <person name="Tisa L.S."/>
        </authorList>
    </citation>
    <scope>NUCLEOTIDE SEQUENCE [LARGE SCALE GENOMIC DNA]</scope>
    <source>
        <strain evidence="2 3">BA1</strain>
    </source>
</reference>
<keyword evidence="1" id="KW-0472">Membrane</keyword>
<protein>
    <recommendedName>
        <fullName evidence="4">Dialkylrecorsinol condensing enzyme</fullName>
    </recommendedName>
</protein>
<dbReference type="EMBL" id="JFGV01000003">
    <property type="protein sequence ID" value="EYU17059.1"/>
    <property type="molecule type" value="Genomic_DNA"/>
</dbReference>
<dbReference type="RefSeq" id="WP_036775636.1">
    <property type="nucleotide sequence ID" value="NZ_CAWLTM010000112.1"/>
</dbReference>
<dbReference type="InterPro" id="IPR029039">
    <property type="entry name" value="Flavoprotein-like_sf"/>
</dbReference>
<keyword evidence="1" id="KW-1133">Transmembrane helix</keyword>
<dbReference type="Proteomes" id="UP000023464">
    <property type="component" value="Unassembled WGS sequence"/>
</dbReference>
<dbReference type="PATRIC" id="fig|1393736.3.peg.356"/>
<keyword evidence="1" id="KW-0812">Transmembrane</keyword>
<sequence length="315" mass="35836">MKRVLVVSYSQSGQLIEVVKSLISPLQESDEIYIREVVLKPIPEFAFPWKFSKFVDVFPETVQLHPPELAPLNLEDEEPFDLVILGYQVWYLSPAPPITAFLKSKEGKRVLNGRPVVTVIACRNMWLIAQETVKRLLHESGAYLRDNVVFVDKANFFATVFTTPIWLMTGKRQPFPSLPRAGVSEEDVKDAPRFGDALLAALKTDKEKVDAPMLKGMGAAVVDQAFIFGERAAHRGFRFWSGLICRVGKRGIWVRRALLALFVTYLILMVLVVFPISVVVRRLLTPLLKERLNELQKYYEQPSGSARYDDKEINK</sequence>
<proteinExistence type="predicted"/>
<gene>
    <name evidence="2" type="ORF">BA1DRAFT_00348</name>
</gene>
<comment type="caution">
    <text evidence="2">The sequence shown here is derived from an EMBL/GenBank/DDBJ whole genome shotgun (WGS) entry which is preliminary data.</text>
</comment>
<dbReference type="SUPFAM" id="SSF52218">
    <property type="entry name" value="Flavoproteins"/>
    <property type="match status" value="1"/>
</dbReference>
<evidence type="ECO:0008006" key="4">
    <source>
        <dbReference type="Google" id="ProtNLM"/>
    </source>
</evidence>
<keyword evidence="3" id="KW-1185">Reference proteome</keyword>
<dbReference type="AlphaFoldDB" id="A0A022PNQ5"/>
<evidence type="ECO:0000313" key="3">
    <source>
        <dbReference type="Proteomes" id="UP000023464"/>
    </source>
</evidence>